<accession>A0AAD9IIW7</accession>
<evidence type="ECO:0000256" key="5">
    <source>
        <dbReference type="ARBA" id="ARBA00022525"/>
    </source>
</evidence>
<sequence length="384" mass="43171">MLEAQAQDNTTVEDTMAEAARLNITVMRIFATGVDPEMPLMEEPGVYNEEMLLALDGVMAAAARNGIRVTLVPSRNWENPDSKGMFAAWAGLSSSDEFFTSRDAQTAFQDHLEFLATRVNNITGVRYMDDPTIFSWNLMNEPRFFPNNTVCQENVQLCTDAMQEWIETTSQFIKTVDPNHLVAIGSEGFWGPDSPNVQSNPNGGDWATETGQNFYNNSMPDSIDYAVIHIWPDNWNVSTDVIDTWVRDHIVEARELGKPLVIEEFGKNVSSHRAEEIEQERNPVFRNVFAHLNQSLVDDDILKGAMYWMWDPMLEGPASQNWTDFSQDQVLLNETTVTDIILPTARMAAGHRPPVEVCPPAPEVPEPEQPVATAGRKLLRALRI</sequence>
<evidence type="ECO:0000256" key="3">
    <source>
        <dbReference type="ARBA" id="ARBA00005641"/>
    </source>
</evidence>
<dbReference type="Proteomes" id="UP001255856">
    <property type="component" value="Unassembled WGS sequence"/>
</dbReference>
<evidence type="ECO:0000256" key="6">
    <source>
        <dbReference type="ARBA" id="ARBA00022729"/>
    </source>
</evidence>
<dbReference type="Gene3D" id="3.20.20.80">
    <property type="entry name" value="Glycosidases"/>
    <property type="match status" value="1"/>
</dbReference>
<dbReference type="GO" id="GO:0016985">
    <property type="term" value="F:mannan endo-1,4-beta-mannosidase activity"/>
    <property type="evidence" value="ECO:0007669"/>
    <property type="project" value="UniProtKB-EC"/>
</dbReference>
<dbReference type="AlphaFoldDB" id="A0AAD9IIW7"/>
<dbReference type="GO" id="GO:0000272">
    <property type="term" value="P:polysaccharide catabolic process"/>
    <property type="evidence" value="ECO:0007669"/>
    <property type="project" value="InterPro"/>
</dbReference>
<name>A0AAD9IIW7_PROWI</name>
<dbReference type="EMBL" id="JASFZW010000003">
    <property type="protein sequence ID" value="KAK2079251.1"/>
    <property type="molecule type" value="Genomic_DNA"/>
</dbReference>
<comment type="caution">
    <text evidence="10">The sequence shown here is derived from an EMBL/GenBank/DDBJ whole genome shotgun (WGS) entry which is preliminary data.</text>
</comment>
<keyword evidence="11" id="KW-1185">Reference proteome</keyword>
<organism evidence="10 11">
    <name type="scientific">Prototheca wickerhamii</name>
    <dbReference type="NCBI Taxonomy" id="3111"/>
    <lineage>
        <taxon>Eukaryota</taxon>
        <taxon>Viridiplantae</taxon>
        <taxon>Chlorophyta</taxon>
        <taxon>core chlorophytes</taxon>
        <taxon>Trebouxiophyceae</taxon>
        <taxon>Chlorellales</taxon>
        <taxon>Chlorellaceae</taxon>
        <taxon>Prototheca</taxon>
    </lineage>
</organism>
<evidence type="ECO:0000313" key="10">
    <source>
        <dbReference type="EMBL" id="KAK2079251.1"/>
    </source>
</evidence>
<keyword evidence="5" id="KW-0964">Secreted</keyword>
<dbReference type="PANTHER" id="PTHR31451">
    <property type="match status" value="1"/>
</dbReference>
<evidence type="ECO:0000259" key="9">
    <source>
        <dbReference type="Pfam" id="PF26410"/>
    </source>
</evidence>
<dbReference type="InterPro" id="IPR017853">
    <property type="entry name" value="GH"/>
</dbReference>
<evidence type="ECO:0000256" key="1">
    <source>
        <dbReference type="ARBA" id="ARBA00001678"/>
    </source>
</evidence>
<evidence type="ECO:0000313" key="11">
    <source>
        <dbReference type="Proteomes" id="UP001255856"/>
    </source>
</evidence>
<dbReference type="InterPro" id="IPR001547">
    <property type="entry name" value="Glyco_hydro_5"/>
</dbReference>
<evidence type="ECO:0000256" key="7">
    <source>
        <dbReference type="ARBA" id="ARBA00022801"/>
    </source>
</evidence>
<dbReference type="SUPFAM" id="SSF51445">
    <property type="entry name" value="(Trans)glycosidases"/>
    <property type="match status" value="1"/>
</dbReference>
<proteinExistence type="inferred from homology"/>
<dbReference type="PANTHER" id="PTHR31451:SF39">
    <property type="entry name" value="MANNAN ENDO-1,4-BETA-MANNOSIDASE 1"/>
    <property type="match status" value="1"/>
</dbReference>
<comment type="subcellular location">
    <subcellularLocation>
        <location evidence="2">Secreted</location>
    </subcellularLocation>
</comment>
<protein>
    <recommendedName>
        <fullName evidence="4">mannan endo-1,4-beta-mannosidase</fullName>
        <ecNumber evidence="4">3.2.1.78</ecNumber>
    </recommendedName>
</protein>
<dbReference type="InterPro" id="IPR045053">
    <property type="entry name" value="MAN-like"/>
</dbReference>
<evidence type="ECO:0000256" key="8">
    <source>
        <dbReference type="ARBA" id="ARBA00023295"/>
    </source>
</evidence>
<keyword evidence="7" id="KW-0378">Hydrolase</keyword>
<comment type="catalytic activity">
    <reaction evidence="1">
        <text>Random hydrolysis of (1-&gt;4)-beta-D-mannosidic linkages in mannans, galactomannans and glucomannans.</text>
        <dbReference type="EC" id="3.2.1.78"/>
    </reaction>
</comment>
<evidence type="ECO:0000256" key="4">
    <source>
        <dbReference type="ARBA" id="ARBA00012706"/>
    </source>
</evidence>
<dbReference type="EC" id="3.2.1.78" evidence="4"/>
<gene>
    <name evidence="10" type="ORF">QBZ16_002942</name>
</gene>
<comment type="similarity">
    <text evidence="3">Belongs to the glycosyl hydrolase 5 (cellulase A) family.</text>
</comment>
<reference evidence="10" key="1">
    <citation type="submission" date="2021-01" db="EMBL/GenBank/DDBJ databases">
        <authorList>
            <person name="Eckstrom K.M.E."/>
        </authorList>
    </citation>
    <scope>NUCLEOTIDE SEQUENCE</scope>
    <source>
        <strain evidence="10">UVCC 0001</strain>
    </source>
</reference>
<dbReference type="GO" id="GO:0005576">
    <property type="term" value="C:extracellular region"/>
    <property type="evidence" value="ECO:0007669"/>
    <property type="project" value="UniProtKB-SubCell"/>
</dbReference>
<keyword evidence="6" id="KW-0732">Signal</keyword>
<dbReference type="Pfam" id="PF26410">
    <property type="entry name" value="GH5_mannosidase"/>
    <property type="match status" value="1"/>
</dbReference>
<keyword evidence="8" id="KW-0326">Glycosidase</keyword>
<feature type="domain" description="Glycoside hydrolase family 5" evidence="9">
    <location>
        <begin position="8"/>
        <end position="323"/>
    </location>
</feature>
<evidence type="ECO:0000256" key="2">
    <source>
        <dbReference type="ARBA" id="ARBA00004613"/>
    </source>
</evidence>